<keyword evidence="2" id="KW-0472">Membrane</keyword>
<name>A0ABR2WXA9_9FUNG</name>
<sequence>MLNLFYSILYIMSTHSRIFEPQTSSKPLPKNPSPLHSTLGKMKDGSSAEPDPPMTGKWPGATNLGKGTSSNHVRDNGENFSTSTHSWPIFFAILPPVVSVFHGDARAWSDLMLLALVGFYLFLVIKVPWELYFAARKRRINQIENTNQPGNSTQEALRSEAIRKLRRQENLSLLLVLISPGLGGYLLQISRQFLSDYNKYFSQLNIMIFIFAAGIKPVSHMIGLANNRALRLREEVRCPNNEVEELRNRIATLEGELHQLRTALATKSEVGELKQGLQPALIELTKWFQKFELREQVSKKYQEAKLIEFEVRLSSIELSMGRVNGSTNLKSKSTLIWLVEFISRIIWLPLNMFLFCLRCFNYLIPYRLLQYTGSMSLDPGSVEKPKIKITGSLSNQEYEY</sequence>
<feature type="transmembrane region" description="Helical" evidence="2">
    <location>
        <begin position="171"/>
        <end position="188"/>
    </location>
</feature>
<evidence type="ECO:0000313" key="4">
    <source>
        <dbReference type="Proteomes" id="UP001479436"/>
    </source>
</evidence>
<evidence type="ECO:0000256" key="2">
    <source>
        <dbReference type="SAM" id="Phobius"/>
    </source>
</evidence>
<evidence type="ECO:0000256" key="1">
    <source>
        <dbReference type="SAM" id="MobiDB-lite"/>
    </source>
</evidence>
<dbReference type="PANTHER" id="PTHR42032">
    <property type="entry name" value="YALI0E30679P"/>
    <property type="match status" value="1"/>
</dbReference>
<feature type="region of interest" description="Disordered" evidence="1">
    <location>
        <begin position="21"/>
        <end position="77"/>
    </location>
</feature>
<dbReference type="Proteomes" id="UP001479436">
    <property type="component" value="Unassembled WGS sequence"/>
</dbReference>
<accession>A0ABR2WXA9</accession>
<organism evidence="3 4">
    <name type="scientific">Basidiobolus ranarum</name>
    <dbReference type="NCBI Taxonomy" id="34480"/>
    <lineage>
        <taxon>Eukaryota</taxon>
        <taxon>Fungi</taxon>
        <taxon>Fungi incertae sedis</taxon>
        <taxon>Zoopagomycota</taxon>
        <taxon>Entomophthoromycotina</taxon>
        <taxon>Basidiobolomycetes</taxon>
        <taxon>Basidiobolales</taxon>
        <taxon>Basidiobolaceae</taxon>
        <taxon>Basidiobolus</taxon>
    </lineage>
</organism>
<protein>
    <submittedName>
        <fullName evidence="3">Uncharacterized protein</fullName>
    </submittedName>
</protein>
<dbReference type="EMBL" id="JASJQH010000187">
    <property type="protein sequence ID" value="KAK9766126.1"/>
    <property type="molecule type" value="Genomic_DNA"/>
</dbReference>
<reference evidence="3 4" key="1">
    <citation type="submission" date="2023-04" db="EMBL/GenBank/DDBJ databases">
        <title>Genome of Basidiobolus ranarum AG-B5.</title>
        <authorList>
            <person name="Stajich J.E."/>
            <person name="Carter-House D."/>
            <person name="Gryganskyi A."/>
        </authorList>
    </citation>
    <scope>NUCLEOTIDE SEQUENCE [LARGE SCALE GENOMIC DNA]</scope>
    <source>
        <strain evidence="3 4">AG-B5</strain>
    </source>
</reference>
<keyword evidence="2" id="KW-1133">Transmembrane helix</keyword>
<proteinExistence type="predicted"/>
<evidence type="ECO:0000313" key="3">
    <source>
        <dbReference type="EMBL" id="KAK9766126.1"/>
    </source>
</evidence>
<feature type="compositionally biased region" description="Low complexity" evidence="1">
    <location>
        <begin position="24"/>
        <end position="37"/>
    </location>
</feature>
<keyword evidence="2" id="KW-0812">Transmembrane</keyword>
<comment type="caution">
    <text evidence="3">The sequence shown here is derived from an EMBL/GenBank/DDBJ whole genome shotgun (WGS) entry which is preliminary data.</text>
</comment>
<gene>
    <name evidence="3" type="ORF">K7432_005027</name>
</gene>
<keyword evidence="4" id="KW-1185">Reference proteome</keyword>
<feature type="transmembrane region" description="Helical" evidence="2">
    <location>
        <begin position="111"/>
        <end position="129"/>
    </location>
</feature>
<dbReference type="PANTHER" id="PTHR42032:SF1">
    <property type="entry name" value="YALI0E30679P"/>
    <property type="match status" value="1"/>
</dbReference>
<feature type="transmembrane region" description="Helical" evidence="2">
    <location>
        <begin position="200"/>
        <end position="218"/>
    </location>
</feature>